<evidence type="ECO:0008006" key="3">
    <source>
        <dbReference type="Google" id="ProtNLM"/>
    </source>
</evidence>
<proteinExistence type="predicted"/>
<dbReference type="RefSeq" id="WP_159433223.1">
    <property type="nucleotide sequence ID" value="NZ_FQZB01000008.1"/>
</dbReference>
<accession>A0A1M6J6M9</accession>
<evidence type="ECO:0000313" key="2">
    <source>
        <dbReference type="Proteomes" id="UP000184310"/>
    </source>
</evidence>
<dbReference type="AlphaFoldDB" id="A0A1M6J6M9"/>
<evidence type="ECO:0000313" key="1">
    <source>
        <dbReference type="EMBL" id="SHJ42305.1"/>
    </source>
</evidence>
<organism evidence="1 2">
    <name type="scientific">Clostridium cavendishii DSM 21758</name>
    <dbReference type="NCBI Taxonomy" id="1121302"/>
    <lineage>
        <taxon>Bacteria</taxon>
        <taxon>Bacillati</taxon>
        <taxon>Bacillota</taxon>
        <taxon>Clostridia</taxon>
        <taxon>Eubacteriales</taxon>
        <taxon>Clostridiaceae</taxon>
        <taxon>Clostridium</taxon>
    </lineage>
</organism>
<protein>
    <recommendedName>
        <fullName evidence="3">Cyclic lactone autoinducer peptide</fullName>
    </recommendedName>
</protein>
<dbReference type="OrthoDB" id="1927339at2"/>
<dbReference type="STRING" id="1121302.SAMN02745163_01929"/>
<name>A0A1M6J6M9_9CLOT</name>
<dbReference type="Proteomes" id="UP000184310">
    <property type="component" value="Unassembled WGS sequence"/>
</dbReference>
<dbReference type="EMBL" id="FQZB01000008">
    <property type="protein sequence ID" value="SHJ42305.1"/>
    <property type="molecule type" value="Genomic_DNA"/>
</dbReference>
<keyword evidence="2" id="KW-1185">Reference proteome</keyword>
<sequence>MNNMKENLINSLGEKVLDTVGSMAIKLTEKGAEKCYMWGGYETEFPMELIEEEK</sequence>
<gene>
    <name evidence="1" type="ORF">SAMN02745163_01929</name>
</gene>
<reference evidence="1 2" key="1">
    <citation type="submission" date="2016-11" db="EMBL/GenBank/DDBJ databases">
        <authorList>
            <person name="Jaros S."/>
            <person name="Januszkiewicz K."/>
            <person name="Wedrychowicz H."/>
        </authorList>
    </citation>
    <scope>NUCLEOTIDE SEQUENCE [LARGE SCALE GENOMIC DNA]</scope>
    <source>
        <strain evidence="1 2">DSM 21758</strain>
    </source>
</reference>